<protein>
    <submittedName>
        <fullName evidence="2">Uncharacterized protein</fullName>
    </submittedName>
</protein>
<evidence type="ECO:0000256" key="1">
    <source>
        <dbReference type="SAM" id="MobiDB-lite"/>
    </source>
</evidence>
<feature type="region of interest" description="Disordered" evidence="1">
    <location>
        <begin position="1"/>
        <end position="72"/>
    </location>
</feature>
<accession>A0A9D4XZ45</accession>
<sequence>MVHQFTPLNPEKTNVHNRENWRYPLENQDESSTPPQTPPSPEYHSTPSSDNYPSSSSAGVPPLGPDVERHGG</sequence>
<organism evidence="2 3">
    <name type="scientific">Pisum sativum</name>
    <name type="common">Garden pea</name>
    <name type="synonym">Lathyrus oleraceus</name>
    <dbReference type="NCBI Taxonomy" id="3888"/>
    <lineage>
        <taxon>Eukaryota</taxon>
        <taxon>Viridiplantae</taxon>
        <taxon>Streptophyta</taxon>
        <taxon>Embryophyta</taxon>
        <taxon>Tracheophyta</taxon>
        <taxon>Spermatophyta</taxon>
        <taxon>Magnoliopsida</taxon>
        <taxon>eudicotyledons</taxon>
        <taxon>Gunneridae</taxon>
        <taxon>Pentapetalae</taxon>
        <taxon>rosids</taxon>
        <taxon>fabids</taxon>
        <taxon>Fabales</taxon>
        <taxon>Fabaceae</taxon>
        <taxon>Papilionoideae</taxon>
        <taxon>50 kb inversion clade</taxon>
        <taxon>NPAAA clade</taxon>
        <taxon>Hologalegina</taxon>
        <taxon>IRL clade</taxon>
        <taxon>Fabeae</taxon>
        <taxon>Lathyrus</taxon>
    </lineage>
</organism>
<evidence type="ECO:0000313" key="2">
    <source>
        <dbReference type="EMBL" id="KAI5429719.1"/>
    </source>
</evidence>
<dbReference type="EMBL" id="JAMSHJ010000003">
    <property type="protein sequence ID" value="KAI5429719.1"/>
    <property type="molecule type" value="Genomic_DNA"/>
</dbReference>
<keyword evidence="3" id="KW-1185">Reference proteome</keyword>
<feature type="compositionally biased region" description="Low complexity" evidence="1">
    <location>
        <begin position="45"/>
        <end position="57"/>
    </location>
</feature>
<dbReference type="Gramene" id="Psat03G0433700-T1">
    <property type="protein sequence ID" value="KAI5429719.1"/>
    <property type="gene ID" value="KIW84_034337"/>
</dbReference>
<name>A0A9D4XZ45_PEA</name>
<evidence type="ECO:0000313" key="3">
    <source>
        <dbReference type="Proteomes" id="UP001058974"/>
    </source>
</evidence>
<proteinExistence type="predicted"/>
<comment type="caution">
    <text evidence="2">The sequence shown here is derived from an EMBL/GenBank/DDBJ whole genome shotgun (WGS) entry which is preliminary data.</text>
</comment>
<dbReference type="Proteomes" id="UP001058974">
    <property type="component" value="Chromosome 3"/>
</dbReference>
<dbReference type="AlphaFoldDB" id="A0A9D4XZ45"/>
<gene>
    <name evidence="2" type="ORF">KIW84_034337</name>
</gene>
<reference evidence="2 3" key="1">
    <citation type="journal article" date="2022" name="Nat. Genet.">
        <title>Improved pea reference genome and pan-genome highlight genomic features and evolutionary characteristics.</title>
        <authorList>
            <person name="Yang T."/>
            <person name="Liu R."/>
            <person name="Luo Y."/>
            <person name="Hu S."/>
            <person name="Wang D."/>
            <person name="Wang C."/>
            <person name="Pandey M.K."/>
            <person name="Ge S."/>
            <person name="Xu Q."/>
            <person name="Li N."/>
            <person name="Li G."/>
            <person name="Huang Y."/>
            <person name="Saxena R.K."/>
            <person name="Ji Y."/>
            <person name="Li M."/>
            <person name="Yan X."/>
            <person name="He Y."/>
            <person name="Liu Y."/>
            <person name="Wang X."/>
            <person name="Xiang C."/>
            <person name="Varshney R.K."/>
            <person name="Ding H."/>
            <person name="Gao S."/>
            <person name="Zong X."/>
        </authorList>
    </citation>
    <scope>NUCLEOTIDE SEQUENCE [LARGE SCALE GENOMIC DNA]</scope>
    <source>
        <strain evidence="2 3">cv. Zhongwan 6</strain>
    </source>
</reference>